<sequence>MVEPYIPDKETQWNMEKDPGCEYVEQGNREITLRYALNIGSTISRKLNGLCDILDIKSAFHHMTVSPNSISYLEFNFNNNNKAYRAIPFGTKHSTIFFAEAIESILRQIRKHSEIKILNYCDDIS</sequence>
<dbReference type="InterPro" id="IPR043128">
    <property type="entry name" value="Rev_trsase/Diguanyl_cyclase"/>
</dbReference>
<dbReference type="AlphaFoldDB" id="A0A5J4TNJ5"/>
<dbReference type="Gene3D" id="3.30.70.270">
    <property type="match status" value="1"/>
</dbReference>
<dbReference type="Proteomes" id="UP000324800">
    <property type="component" value="Unassembled WGS sequence"/>
</dbReference>
<gene>
    <name evidence="2" type="ORF">EZS28_044688</name>
</gene>
<organism evidence="2 3">
    <name type="scientific">Streblomastix strix</name>
    <dbReference type="NCBI Taxonomy" id="222440"/>
    <lineage>
        <taxon>Eukaryota</taxon>
        <taxon>Metamonada</taxon>
        <taxon>Preaxostyla</taxon>
        <taxon>Oxymonadida</taxon>
        <taxon>Streblomastigidae</taxon>
        <taxon>Streblomastix</taxon>
    </lineage>
</organism>
<feature type="domain" description="Reverse transcriptase" evidence="1">
    <location>
        <begin position="1"/>
        <end position="125"/>
    </location>
</feature>
<name>A0A5J4TNJ5_9EUKA</name>
<dbReference type="Gene3D" id="3.10.10.10">
    <property type="entry name" value="HIV Type 1 Reverse Transcriptase, subunit A, domain 1"/>
    <property type="match status" value="1"/>
</dbReference>
<reference evidence="2 3" key="1">
    <citation type="submission" date="2019-03" db="EMBL/GenBank/DDBJ databases">
        <title>Single cell metagenomics reveals metabolic interactions within the superorganism composed of flagellate Streblomastix strix and complex community of Bacteroidetes bacteria on its surface.</title>
        <authorList>
            <person name="Treitli S.C."/>
            <person name="Kolisko M."/>
            <person name="Husnik F."/>
            <person name="Keeling P."/>
            <person name="Hampl V."/>
        </authorList>
    </citation>
    <scope>NUCLEOTIDE SEQUENCE [LARGE SCALE GENOMIC DNA]</scope>
    <source>
        <strain evidence="2">ST1C</strain>
    </source>
</reference>
<dbReference type="SUPFAM" id="SSF56672">
    <property type="entry name" value="DNA/RNA polymerases"/>
    <property type="match status" value="1"/>
</dbReference>
<dbReference type="PROSITE" id="PS50878">
    <property type="entry name" value="RT_POL"/>
    <property type="match status" value="1"/>
</dbReference>
<evidence type="ECO:0000313" key="2">
    <source>
        <dbReference type="EMBL" id="KAA6359787.1"/>
    </source>
</evidence>
<dbReference type="EMBL" id="SNRW01027875">
    <property type="protein sequence ID" value="KAA6359787.1"/>
    <property type="molecule type" value="Genomic_DNA"/>
</dbReference>
<dbReference type="InterPro" id="IPR000477">
    <property type="entry name" value="RT_dom"/>
</dbReference>
<dbReference type="PANTHER" id="PTHR33050:SF7">
    <property type="entry name" value="RIBONUCLEASE H"/>
    <property type="match status" value="1"/>
</dbReference>
<dbReference type="InterPro" id="IPR043502">
    <property type="entry name" value="DNA/RNA_pol_sf"/>
</dbReference>
<dbReference type="Pfam" id="PF00078">
    <property type="entry name" value="RVT_1"/>
    <property type="match status" value="1"/>
</dbReference>
<comment type="caution">
    <text evidence="2">The sequence shown here is derived from an EMBL/GenBank/DDBJ whole genome shotgun (WGS) entry which is preliminary data.</text>
</comment>
<evidence type="ECO:0000259" key="1">
    <source>
        <dbReference type="PROSITE" id="PS50878"/>
    </source>
</evidence>
<accession>A0A5J4TNJ5</accession>
<feature type="non-terminal residue" evidence="2">
    <location>
        <position position="125"/>
    </location>
</feature>
<protein>
    <recommendedName>
        <fullName evidence="1">Reverse transcriptase domain-containing protein</fullName>
    </recommendedName>
</protein>
<dbReference type="PANTHER" id="PTHR33050">
    <property type="entry name" value="REVERSE TRANSCRIPTASE DOMAIN-CONTAINING PROTEIN"/>
    <property type="match status" value="1"/>
</dbReference>
<evidence type="ECO:0000313" key="3">
    <source>
        <dbReference type="Proteomes" id="UP000324800"/>
    </source>
</evidence>
<proteinExistence type="predicted"/>
<dbReference type="InterPro" id="IPR052055">
    <property type="entry name" value="Hepadnavirus_pol/RT"/>
</dbReference>